<dbReference type="AlphaFoldDB" id="A0A225USD7"/>
<evidence type="ECO:0000256" key="1">
    <source>
        <dbReference type="SAM" id="MobiDB-lite"/>
    </source>
</evidence>
<gene>
    <name evidence="2" type="ORF">PHMEG_00034022</name>
</gene>
<name>A0A225USD7_9STRA</name>
<feature type="compositionally biased region" description="Basic and acidic residues" evidence="1">
    <location>
        <begin position="140"/>
        <end position="149"/>
    </location>
</feature>
<feature type="region of interest" description="Disordered" evidence="1">
    <location>
        <begin position="1"/>
        <end position="169"/>
    </location>
</feature>
<sequence length="206" mass="22017">MVRPKRTQKEGREGDGQEVEGLRRSRRIDGQEPEEQKPLEVIEKEAKALRKAKREAREAEKAAAAAQPVVESAAEGDHVSPEAADPEPGGRKPKPVTAGRTAEGGVNLVESPTSEEKEVVPEPTPSVEVVEILGEDSDSEEKAPVKTEPIEVQGDPEVLSSPSPEIGVSNVETASSEMGAEILRASHSPESRVCVACKHSRLHGMA</sequence>
<proteinExistence type="predicted"/>
<feature type="compositionally biased region" description="Basic and acidic residues" evidence="1">
    <location>
        <begin position="7"/>
        <end position="48"/>
    </location>
</feature>
<reference evidence="3" key="1">
    <citation type="submission" date="2017-03" db="EMBL/GenBank/DDBJ databases">
        <title>Phytopthora megakarya and P. palmivora, two closely related causual agents of cacao black pod achieved similar genome size and gene model numbers by different mechanisms.</title>
        <authorList>
            <person name="Ali S."/>
            <person name="Shao J."/>
            <person name="Larry D.J."/>
            <person name="Kronmiller B."/>
            <person name="Shen D."/>
            <person name="Strem M.D."/>
            <person name="Melnick R.L."/>
            <person name="Guiltinan M.J."/>
            <person name="Tyler B.M."/>
            <person name="Meinhardt L.W."/>
            <person name="Bailey B.A."/>
        </authorList>
    </citation>
    <scope>NUCLEOTIDE SEQUENCE [LARGE SCALE GENOMIC DNA]</scope>
    <source>
        <strain evidence="3">zdho120</strain>
    </source>
</reference>
<dbReference type="Proteomes" id="UP000198211">
    <property type="component" value="Unassembled WGS sequence"/>
</dbReference>
<dbReference type="EMBL" id="NBNE01012410">
    <property type="protein sequence ID" value="OWY95861.1"/>
    <property type="molecule type" value="Genomic_DNA"/>
</dbReference>
<protein>
    <submittedName>
        <fullName evidence="2">Uncharacterized protein</fullName>
    </submittedName>
</protein>
<evidence type="ECO:0000313" key="3">
    <source>
        <dbReference type="Proteomes" id="UP000198211"/>
    </source>
</evidence>
<evidence type="ECO:0000313" key="2">
    <source>
        <dbReference type="EMBL" id="OWY95861.1"/>
    </source>
</evidence>
<accession>A0A225USD7</accession>
<organism evidence="2 3">
    <name type="scientific">Phytophthora megakarya</name>
    <dbReference type="NCBI Taxonomy" id="4795"/>
    <lineage>
        <taxon>Eukaryota</taxon>
        <taxon>Sar</taxon>
        <taxon>Stramenopiles</taxon>
        <taxon>Oomycota</taxon>
        <taxon>Peronosporomycetes</taxon>
        <taxon>Peronosporales</taxon>
        <taxon>Peronosporaceae</taxon>
        <taxon>Phytophthora</taxon>
    </lineage>
</organism>
<comment type="caution">
    <text evidence="2">The sequence shown here is derived from an EMBL/GenBank/DDBJ whole genome shotgun (WGS) entry which is preliminary data.</text>
</comment>
<keyword evidence="3" id="KW-1185">Reference proteome</keyword>